<accession>A0ABW5NWW7</accession>
<feature type="domain" description="Fibronectin type-III" evidence="2">
    <location>
        <begin position="943"/>
        <end position="1036"/>
    </location>
</feature>
<dbReference type="InterPro" id="IPR035986">
    <property type="entry name" value="PKD_dom_sf"/>
</dbReference>
<dbReference type="InterPro" id="IPR013783">
    <property type="entry name" value="Ig-like_fold"/>
</dbReference>
<name>A0ABW5NWW7_9FLAO</name>
<dbReference type="InterPro" id="IPR049804">
    <property type="entry name" value="Choice_anch_L"/>
</dbReference>
<gene>
    <name evidence="3" type="ORF">ACFSR3_10865</name>
</gene>
<dbReference type="Gene3D" id="2.60.120.200">
    <property type="match status" value="1"/>
</dbReference>
<evidence type="ECO:0000313" key="4">
    <source>
        <dbReference type="Proteomes" id="UP001597480"/>
    </source>
</evidence>
<protein>
    <submittedName>
        <fullName evidence="3">Choice-of-anchor L domain-containing protein</fullName>
    </submittedName>
</protein>
<comment type="caution">
    <text evidence="3">The sequence shown here is derived from an EMBL/GenBank/DDBJ whole genome shotgun (WGS) entry which is preliminary data.</text>
</comment>
<feature type="domain" description="Fibronectin type-III" evidence="2">
    <location>
        <begin position="395"/>
        <end position="490"/>
    </location>
</feature>
<evidence type="ECO:0000313" key="3">
    <source>
        <dbReference type="EMBL" id="MFD2602558.1"/>
    </source>
</evidence>
<evidence type="ECO:0000259" key="2">
    <source>
        <dbReference type="PROSITE" id="PS50853"/>
    </source>
</evidence>
<reference evidence="4" key="1">
    <citation type="journal article" date="2019" name="Int. J. Syst. Evol. Microbiol.">
        <title>The Global Catalogue of Microorganisms (GCM) 10K type strain sequencing project: providing services to taxonomists for standard genome sequencing and annotation.</title>
        <authorList>
            <consortium name="The Broad Institute Genomics Platform"/>
            <consortium name="The Broad Institute Genome Sequencing Center for Infectious Disease"/>
            <person name="Wu L."/>
            <person name="Ma J."/>
        </authorList>
    </citation>
    <scope>NUCLEOTIDE SEQUENCE [LARGE SCALE GENOMIC DNA]</scope>
    <source>
        <strain evidence="4">KCTC 42107</strain>
    </source>
</reference>
<dbReference type="Pfam" id="PF00041">
    <property type="entry name" value="fn3"/>
    <property type="match status" value="3"/>
</dbReference>
<dbReference type="Proteomes" id="UP001597480">
    <property type="component" value="Unassembled WGS sequence"/>
</dbReference>
<feature type="domain" description="Fibronectin type-III" evidence="2">
    <location>
        <begin position="671"/>
        <end position="766"/>
    </location>
</feature>
<keyword evidence="4" id="KW-1185">Reference proteome</keyword>
<dbReference type="SUPFAM" id="SSF49265">
    <property type="entry name" value="Fibronectin type III"/>
    <property type="match status" value="3"/>
</dbReference>
<dbReference type="CDD" id="cd00063">
    <property type="entry name" value="FN3"/>
    <property type="match status" value="2"/>
</dbReference>
<dbReference type="PROSITE" id="PS50853">
    <property type="entry name" value="FN3"/>
    <property type="match status" value="4"/>
</dbReference>
<evidence type="ECO:0000259" key="1">
    <source>
        <dbReference type="PROSITE" id="PS50835"/>
    </source>
</evidence>
<dbReference type="Pfam" id="PF23759">
    <property type="entry name" value="GBD_T9SS_assoc"/>
    <property type="match status" value="4"/>
</dbReference>
<feature type="non-terminal residue" evidence="3">
    <location>
        <position position="2163"/>
    </location>
</feature>
<dbReference type="PROSITE" id="PS50835">
    <property type="entry name" value="IG_LIKE"/>
    <property type="match status" value="1"/>
</dbReference>
<dbReference type="NCBIfam" id="NF038133">
    <property type="entry name" value="choice_anch_L"/>
    <property type="match status" value="1"/>
</dbReference>
<dbReference type="InterPro" id="IPR003961">
    <property type="entry name" value="FN3_dom"/>
</dbReference>
<dbReference type="InterPro" id="IPR056600">
    <property type="entry name" value="GBD_T9SS_assoc"/>
</dbReference>
<dbReference type="InterPro" id="IPR036116">
    <property type="entry name" value="FN3_sf"/>
</dbReference>
<feature type="domain" description="Fibronectin type-III" evidence="2">
    <location>
        <begin position="170"/>
        <end position="259"/>
    </location>
</feature>
<dbReference type="RefSeq" id="WP_379820983.1">
    <property type="nucleotide sequence ID" value="NZ_JBHUMD010000026.1"/>
</dbReference>
<dbReference type="SUPFAM" id="SSF49299">
    <property type="entry name" value="PKD domain"/>
    <property type="match status" value="1"/>
</dbReference>
<dbReference type="Gene3D" id="2.60.40.10">
    <property type="entry name" value="Immunoglobulins"/>
    <property type="match status" value="5"/>
</dbReference>
<proteinExistence type="predicted"/>
<dbReference type="SMART" id="SM00060">
    <property type="entry name" value="FN3"/>
    <property type="match status" value="4"/>
</dbReference>
<sequence length="2163" mass="229889">MDRNTGSTSGGWAVYNQIGNITWKQTTLGDTNTPPKTGSYAAYLQRENVLPGTPIPTNWLITPQFNAPNEGLLHFFSRLTLVGDQGGIYKIKIATVNDPLLPIQNLTWVDLVPPMSELTLNPVQTNYIEKTFNIPATYTGQQIRIAFVMEGDQQDRWIIDDVEAISLCHPVTNLMANNVTLSGAELNWTSPAGVTSWEIQIIPENEAFNGSGNEYNGPLPYIASNLQEKTPYKYYVRSLCGDGGKSSWTGPYQFTTAAVGEKCENPIVIPSVLPYSTINTTLNFGDYYDGAPGTGCGTTGNYLSGNDVVYSYTPTENGIINITLSNTGGAAGVFVYNSCTTIGYSCLAGVLSSATASGVIPSFSVTAGTTYYIVVSSLVLNTNYTLTLQKVSCAAPTGLTIGTTTQSSTSVSWAAGTATSWQLYVQPTGMGIPAGTGQNVTQNTNLTLSATTAGVPFTSSTSYEVYVRANCGDGTYSIWTGPVNFSTTQVPVNLGYTENFDGSVAHGWTILNALQPNKWAVAGATSNSGTNSLYISNNNGVNNNYTITSASVVHAYRDIIIPAGTQNIGLTFDFKAGGESGNVYVRAWIVPTTFMPTPGTQLTSANSGGLQFGGNFNSSPEWSTQNTILNVASIAGSTRRIVFEWRNNATFGIQPAAAIDNIKIDAQTCLPPTGLTPSNVTSNSVTFNWTAPTGTSPAGYEYYYSVTTAPPSDVTAGMGSVSAPTTTVVIPSLTPSQTYYVWVRSTCGSVKSFWTGPVSATLTQVPETLGFTQNFDGATNGFSKTNQLNGNGWAVGNATSNSPSKSLYVSADNGITNSYNPTVTTVIHAYRDFVIPNNAAEIRVSFDYKVGGDSNDYLRAWIIPAATVPVLGTQTVSSAVNYQLGGNFTSAPQWTTATYDVPVTAYQGQTRRIVFEWRSNTSGEFVPPAAIDNISITVLPCAKPTNLSAINITTTNATLDWAEPSSATNWEVAFMPSANAATPTTAGIPVTTTEYTPAVGTFVSGVQYVFYVRSVCGGSAGSSEWSGPFYFGLKAANDECLEAVTVLTNPDKTCTNFANGSVTGATASPEASSCAGTKDDDIWFQFVATNTKHIISLNNVTGSTTDLSHALYSGNCGALTQLYCNTTALLSSVAQNLTIGQTYKIRVWSTTSDPNQNSTFQLCITTPPTPPANDECINAVALTVNPDLNCGVYTAGTVESATASPQTSSCSGTADDDVWYKFTATNTTHRISIGDIHDPLLSSVSMNFVLYSGTCGTLAQMACNPNNQTELWTSGLTIGQTYYIKIYTNGSYPGFTTTFKVCVGTPAPPPANDNCNTATVVGVNPTLDCVITAHGAIQSATASPESNSCSNVNDDDDIWFEFVATSTSHIIDLKNFVGNGAGIISNVTNLYHVLYSGTNCGTLTQVFCSAANNSLATNLTVGQTYKVRVYSETITPNQDCQFDICITTPPATVLNDNCSTATVIPVNPDSYCNVHASGSIAGATASPLANQCAGTADDDIWFEFTATNTQQLIYINNIIGTTTGLYHSVYNGDCSALNLLFCSSSTNSNYDNYVVGTTYKVRVYSSTASPNQTASFDICVRVPNKPITVEDSTYTAEQLVKDILFNTPCATVSNVTSKTGLNYGSVPSLGYFDASNSYFPFDYGVVLATGNVNLSEGPYTSNSFANPYEWLGDSDLNNIILQNDISQDNGINNATALEFDFIPLINKFEFEFLFASSEYGNFQCNLGDAFAFILTDQNGNSQNLAVIPNTNVPVRVTTIRDSQYRPDCGSVNPEYFGQFNEGQPLASAINYSGQTQSMVASATVIPGQNYHIKLVIADYSDTSVSSAVFLGGGTFNVGIVDLGTDLLVSDNTALCDNETKLIASNLTPDQYDFKWYKDGLLIPDATDANYEASETGNYGLVATINGYDCSFEGALRVEFYPSVNEMTGNPVNLTACDASGFSTFDLTPNVDALLAPLTTPADYSVTIHLTQDDANNGVNAIDSATYTAFANTTENLQTLWTRTVYNTTTCYGIKPFDLIVQDLTPVYTITPDFSICEGTSGTIEVVITDTDSNPVTYTWTKDGAPLAETTASITVTEAGAYTVVLDRTGCTATSTVNVAVIPTPVADAPADVTACGSYELPALSTNNNYYNAATNVLVVAGTVITETTTFNIVASSGTTPECT</sequence>
<feature type="domain" description="Ig-like" evidence="1">
    <location>
        <begin position="2025"/>
        <end position="2099"/>
    </location>
</feature>
<dbReference type="EMBL" id="JBHUMD010000026">
    <property type="protein sequence ID" value="MFD2602558.1"/>
    <property type="molecule type" value="Genomic_DNA"/>
</dbReference>
<dbReference type="InterPro" id="IPR007110">
    <property type="entry name" value="Ig-like_dom"/>
</dbReference>
<organism evidence="3 4">
    <name type="scientific">Flavobacterium suzhouense</name>
    <dbReference type="NCBI Taxonomy" id="1529638"/>
    <lineage>
        <taxon>Bacteria</taxon>
        <taxon>Pseudomonadati</taxon>
        <taxon>Bacteroidota</taxon>
        <taxon>Flavobacteriia</taxon>
        <taxon>Flavobacteriales</taxon>
        <taxon>Flavobacteriaceae</taxon>
        <taxon>Flavobacterium</taxon>
    </lineage>
</organism>